<dbReference type="STRING" id="45351.A7RXW1"/>
<dbReference type="PANTHER" id="PTHR14499:SF136">
    <property type="entry name" value="GH08630P"/>
    <property type="match status" value="1"/>
</dbReference>
<dbReference type="GO" id="GO:0051260">
    <property type="term" value="P:protein homooligomerization"/>
    <property type="evidence" value="ECO:0007669"/>
    <property type="project" value="InterPro"/>
</dbReference>
<dbReference type="OMA" id="GYKYFRE"/>
<dbReference type="PANTHER" id="PTHR14499">
    <property type="entry name" value="POTASSIUM CHANNEL TETRAMERIZATION DOMAIN-CONTAINING"/>
    <property type="match status" value="1"/>
</dbReference>
<dbReference type="Pfam" id="PF02214">
    <property type="entry name" value="BTB_2"/>
    <property type="match status" value="1"/>
</dbReference>
<evidence type="ECO:0000313" key="2">
    <source>
        <dbReference type="EMBL" id="EDO43731.1"/>
    </source>
</evidence>
<dbReference type="SUPFAM" id="SSF54695">
    <property type="entry name" value="POZ domain"/>
    <property type="match status" value="1"/>
</dbReference>
<dbReference type="HOGENOM" id="CLU_124090_2_0_1"/>
<proteinExistence type="predicted"/>
<dbReference type="InParanoid" id="A7RXW1"/>
<evidence type="ECO:0000313" key="3">
    <source>
        <dbReference type="Proteomes" id="UP000001593"/>
    </source>
</evidence>
<sequence length="93" mass="10705">VSLNVGGYNYTSTAYTLTQYPKSVLAQMCNGIIPVPRDLKGQQFIDRDGATFRYILTFLRTGKLTVPEGYKYFRELLTEAEFYRLEPLVELIK</sequence>
<dbReference type="Proteomes" id="UP000001593">
    <property type="component" value="Unassembled WGS sequence"/>
</dbReference>
<feature type="domain" description="Potassium channel tetramerisation-type BTB" evidence="1">
    <location>
        <begin position="1"/>
        <end position="89"/>
    </location>
</feature>
<keyword evidence="3" id="KW-1185">Reference proteome</keyword>
<dbReference type="Gene3D" id="3.30.710.10">
    <property type="entry name" value="Potassium Channel Kv1.1, Chain A"/>
    <property type="match status" value="1"/>
</dbReference>
<dbReference type="eggNOG" id="KOG2723">
    <property type="taxonomic scope" value="Eukaryota"/>
</dbReference>
<name>A7RXW1_NEMVE</name>
<dbReference type="InterPro" id="IPR003131">
    <property type="entry name" value="T1-type_BTB"/>
</dbReference>
<reference evidence="2 3" key="1">
    <citation type="journal article" date="2007" name="Science">
        <title>Sea anemone genome reveals ancestral eumetazoan gene repertoire and genomic organization.</title>
        <authorList>
            <person name="Putnam N.H."/>
            <person name="Srivastava M."/>
            <person name="Hellsten U."/>
            <person name="Dirks B."/>
            <person name="Chapman J."/>
            <person name="Salamov A."/>
            <person name="Terry A."/>
            <person name="Shapiro H."/>
            <person name="Lindquist E."/>
            <person name="Kapitonov V.V."/>
            <person name="Jurka J."/>
            <person name="Genikhovich G."/>
            <person name="Grigoriev I.V."/>
            <person name="Lucas S.M."/>
            <person name="Steele R.E."/>
            <person name="Finnerty J.R."/>
            <person name="Technau U."/>
            <person name="Martindale M.Q."/>
            <person name="Rokhsar D.S."/>
        </authorList>
    </citation>
    <scope>NUCLEOTIDE SEQUENCE [LARGE SCALE GENOMIC DNA]</scope>
    <source>
        <strain evidence="3">CH2 X CH6</strain>
    </source>
</reference>
<dbReference type="EMBL" id="DS469551">
    <property type="protein sequence ID" value="EDO43731.1"/>
    <property type="molecule type" value="Genomic_DNA"/>
</dbReference>
<accession>A7RXW1</accession>
<feature type="non-terminal residue" evidence="2">
    <location>
        <position position="93"/>
    </location>
</feature>
<dbReference type="AlphaFoldDB" id="A7RXW1"/>
<feature type="non-terminal residue" evidence="2">
    <location>
        <position position="1"/>
    </location>
</feature>
<dbReference type="PhylomeDB" id="A7RXW1"/>
<dbReference type="InterPro" id="IPR011333">
    <property type="entry name" value="SKP1/BTB/POZ_sf"/>
</dbReference>
<organism evidence="2 3">
    <name type="scientific">Nematostella vectensis</name>
    <name type="common">Starlet sea anemone</name>
    <dbReference type="NCBI Taxonomy" id="45351"/>
    <lineage>
        <taxon>Eukaryota</taxon>
        <taxon>Metazoa</taxon>
        <taxon>Cnidaria</taxon>
        <taxon>Anthozoa</taxon>
        <taxon>Hexacorallia</taxon>
        <taxon>Actiniaria</taxon>
        <taxon>Edwardsiidae</taxon>
        <taxon>Nematostella</taxon>
    </lineage>
</organism>
<protein>
    <recommendedName>
        <fullName evidence="1">Potassium channel tetramerisation-type BTB domain-containing protein</fullName>
    </recommendedName>
</protein>
<evidence type="ECO:0000259" key="1">
    <source>
        <dbReference type="Pfam" id="PF02214"/>
    </source>
</evidence>
<gene>
    <name evidence="2" type="ORF">NEMVEDRAFT_v1g97018</name>
</gene>